<dbReference type="AlphaFoldDB" id="A0A1N6J302"/>
<dbReference type="Gene3D" id="3.20.20.70">
    <property type="entry name" value="Aldolase class I"/>
    <property type="match status" value="1"/>
</dbReference>
<dbReference type="EMBL" id="FSRA01000002">
    <property type="protein sequence ID" value="SIO38506.1"/>
    <property type="molecule type" value="Genomic_DNA"/>
</dbReference>
<proteinExistence type="predicted"/>
<accession>A0A1N6J302</accession>
<dbReference type="SUPFAM" id="SSF51445">
    <property type="entry name" value="(Trans)glycosidases"/>
    <property type="match status" value="1"/>
</dbReference>
<dbReference type="Proteomes" id="UP000185003">
    <property type="component" value="Unassembled WGS sequence"/>
</dbReference>
<reference evidence="1 2" key="1">
    <citation type="submission" date="2016-11" db="EMBL/GenBank/DDBJ databases">
        <authorList>
            <person name="Jaros S."/>
            <person name="Januszkiewicz K."/>
            <person name="Wedrychowicz H."/>
        </authorList>
    </citation>
    <scope>NUCLEOTIDE SEQUENCE [LARGE SCALE GENOMIC DNA]</scope>
    <source>
        <strain evidence="1 2">DSM 24787</strain>
    </source>
</reference>
<evidence type="ECO:0000313" key="2">
    <source>
        <dbReference type="Proteomes" id="UP000185003"/>
    </source>
</evidence>
<dbReference type="InterPro" id="IPR017853">
    <property type="entry name" value="GH"/>
</dbReference>
<protein>
    <recommendedName>
        <fullName evidence="3">Melibiase</fullName>
    </recommendedName>
</protein>
<keyword evidence="2" id="KW-1185">Reference proteome</keyword>
<sequence length="831" mass="94194">MLAVFITVPSLLHAQQIVLKNDLIKRTLSFDGKVWRTTAFSDIKGDKQLSVKSEEVNILPMNEDRTYSISDFRASGKPAVFTNKDTNFIIIQYQAFTKTAAIPDLLRIKYYLVKGQPYTRKTITLAYKKMATVDRLEVERFITDKKAEGGGRGEPVFINDQWFTGLEYPAGYSRHTDGNTPKDYNRYYEKVGNYSYIDLEGRDIEPNAQKGLVRLMHFPGYTQSNFQIESKTAVMGVVQERETAGTAFTHYMTTMWKAPRSFLHFNNWFEPQAKDLKGDGLLNIWRSFKEAITPYGVKMDAMVADDGWQDRKSIWEPSRQYFPNGYEDVKVLSERLSSEGVGFGLWLSLNGYTNNIDWGVEHGYKEAKRNKYFSRYGRNYSLSATKYKTEVLEKVPAIAKQVNALYYKHDFNVLSDTDEGNNHPATDRHGHEATLDAAIEILLATRKMNPGIYQNLTNWVWFSPWWLMYSDYLWMLAGDDGTNGNWPEISTRAMASTDRDTYIWRMFGNPADRPLVPVSRLMTHGIIKNSRGMMESKEDNVQDWAEYVLMHYGRGTLLKEWYISPSVMKPEDWKALCTVDGWAKEHLGALTNTVFVGGRPDEGNAYGYIGWDGEKGVLVARNTQAASQKLIIPFDQSVGFKGMAGQSYKGKVVFPYQDVYPLTFTAGKNMEIELPGYATLALEFEKGKSLPSAKPVPGIRFTVNNGVVRAEVPADVKGRCDLLVIGRPESPSVKINGDTVKVQRSNKGRLNNFAGYAKSGMPSEKAAPWTMLSFDLLPYAGKSITIEFSKAAGFESYILAERLVHTSEPVSGNNILWTITNDTRRQTVRIF</sequence>
<organism evidence="1 2">
    <name type="scientific">Chitinophaga niabensis</name>
    <dbReference type="NCBI Taxonomy" id="536979"/>
    <lineage>
        <taxon>Bacteria</taxon>
        <taxon>Pseudomonadati</taxon>
        <taxon>Bacteroidota</taxon>
        <taxon>Chitinophagia</taxon>
        <taxon>Chitinophagales</taxon>
        <taxon>Chitinophagaceae</taxon>
        <taxon>Chitinophaga</taxon>
    </lineage>
</organism>
<dbReference type="InterPro" id="IPR013785">
    <property type="entry name" value="Aldolase_TIM"/>
</dbReference>
<dbReference type="STRING" id="536979.SAMN04488055_3574"/>
<gene>
    <name evidence="1" type="ORF">SAMN04488055_3574</name>
</gene>
<evidence type="ECO:0000313" key="1">
    <source>
        <dbReference type="EMBL" id="SIO38506.1"/>
    </source>
</evidence>
<name>A0A1N6J302_9BACT</name>
<evidence type="ECO:0008006" key="3">
    <source>
        <dbReference type="Google" id="ProtNLM"/>
    </source>
</evidence>